<dbReference type="InterPro" id="IPR055296">
    <property type="entry name" value="SRL2-like"/>
</dbReference>
<feature type="region of interest" description="Disordered" evidence="1">
    <location>
        <begin position="132"/>
        <end position="164"/>
    </location>
</feature>
<dbReference type="PANTHER" id="PTHR46087:SF1">
    <property type="entry name" value="ARM REPEAT SUPERFAMILY PROTEIN"/>
    <property type="match status" value="1"/>
</dbReference>
<evidence type="ECO:0000313" key="2">
    <source>
        <dbReference type="EMBL" id="RRT83399.1"/>
    </source>
</evidence>
<gene>
    <name evidence="2" type="ORF">B296_00017762</name>
</gene>
<dbReference type="EMBL" id="AMZH03000501">
    <property type="protein sequence ID" value="RRT83399.1"/>
    <property type="molecule type" value="Genomic_DNA"/>
</dbReference>
<name>A0A427B4K0_ENSVE</name>
<dbReference type="Proteomes" id="UP000287651">
    <property type="component" value="Unassembled WGS sequence"/>
</dbReference>
<evidence type="ECO:0000313" key="3">
    <source>
        <dbReference type="Proteomes" id="UP000287651"/>
    </source>
</evidence>
<organism evidence="2 3">
    <name type="scientific">Ensete ventricosum</name>
    <name type="common">Abyssinian banana</name>
    <name type="synonym">Musa ensete</name>
    <dbReference type="NCBI Taxonomy" id="4639"/>
    <lineage>
        <taxon>Eukaryota</taxon>
        <taxon>Viridiplantae</taxon>
        <taxon>Streptophyta</taxon>
        <taxon>Embryophyta</taxon>
        <taxon>Tracheophyta</taxon>
        <taxon>Spermatophyta</taxon>
        <taxon>Magnoliopsida</taxon>
        <taxon>Liliopsida</taxon>
        <taxon>Zingiberales</taxon>
        <taxon>Musaceae</taxon>
        <taxon>Ensete</taxon>
    </lineage>
</organism>
<feature type="compositionally biased region" description="Low complexity" evidence="1">
    <location>
        <begin position="149"/>
        <end position="159"/>
    </location>
</feature>
<comment type="caution">
    <text evidence="2">The sequence shown here is derived from an EMBL/GenBank/DDBJ whole genome shotgun (WGS) entry which is preliminary data.</text>
</comment>
<accession>A0A427B4K0</accession>
<sequence length="177" mass="20050">MILQEKLLSLREQLLQEFSPDDALPLGAPLFMETPYPCSPLEQQGCQTCDEVPFFRFSCPSEVIETARQVASLPTSTIPVPYDQMKSQCEALVIGKQQKMSVLQSFKHQQVDWRVVPEENYVDSVDAHQTPHFPESMLSLDEKEHVRRSNSLSSESEQSFRLPPASPYDKFLKAAGC</sequence>
<protein>
    <submittedName>
        <fullName evidence="2">Uncharacterized protein</fullName>
    </submittedName>
</protein>
<reference evidence="2 3" key="1">
    <citation type="journal article" date="2014" name="Agronomy (Basel)">
        <title>A Draft Genome Sequence for Ensete ventricosum, the Drought-Tolerant Tree Against Hunger.</title>
        <authorList>
            <person name="Harrison J."/>
            <person name="Moore K.A."/>
            <person name="Paszkiewicz K."/>
            <person name="Jones T."/>
            <person name="Grant M."/>
            <person name="Ambacheew D."/>
            <person name="Muzemil S."/>
            <person name="Studholme D.J."/>
        </authorList>
    </citation>
    <scope>NUCLEOTIDE SEQUENCE [LARGE SCALE GENOMIC DNA]</scope>
</reference>
<dbReference type="AlphaFoldDB" id="A0A427B4K0"/>
<proteinExistence type="predicted"/>
<dbReference type="PANTHER" id="PTHR46087">
    <property type="entry name" value="PUTATIVE, EXPRESSED-RELATED"/>
    <property type="match status" value="1"/>
</dbReference>
<evidence type="ECO:0000256" key="1">
    <source>
        <dbReference type="SAM" id="MobiDB-lite"/>
    </source>
</evidence>